<dbReference type="Proteomes" id="UP000005239">
    <property type="component" value="Unassembled WGS sequence"/>
</dbReference>
<organism evidence="2 3">
    <name type="scientific">Pristionchus pacificus</name>
    <name type="common">Parasitic nematode worm</name>
    <dbReference type="NCBI Taxonomy" id="54126"/>
    <lineage>
        <taxon>Eukaryota</taxon>
        <taxon>Metazoa</taxon>
        <taxon>Ecdysozoa</taxon>
        <taxon>Nematoda</taxon>
        <taxon>Chromadorea</taxon>
        <taxon>Rhabditida</taxon>
        <taxon>Rhabditina</taxon>
        <taxon>Diplogasteromorpha</taxon>
        <taxon>Diplogasteroidea</taxon>
        <taxon>Neodiplogasteridae</taxon>
        <taxon>Pristionchus</taxon>
    </lineage>
</organism>
<feature type="compositionally biased region" description="Polar residues" evidence="1">
    <location>
        <begin position="44"/>
        <end position="61"/>
    </location>
</feature>
<evidence type="ECO:0000256" key="1">
    <source>
        <dbReference type="SAM" id="MobiDB-lite"/>
    </source>
</evidence>
<reference evidence="3" key="1">
    <citation type="journal article" date="2008" name="Nat. Genet.">
        <title>The Pristionchus pacificus genome provides a unique perspective on nematode lifestyle and parasitism.</title>
        <authorList>
            <person name="Dieterich C."/>
            <person name="Clifton S.W."/>
            <person name="Schuster L.N."/>
            <person name="Chinwalla A."/>
            <person name="Delehaunty K."/>
            <person name="Dinkelacker I."/>
            <person name="Fulton L."/>
            <person name="Fulton R."/>
            <person name="Godfrey J."/>
            <person name="Minx P."/>
            <person name="Mitreva M."/>
            <person name="Roeseler W."/>
            <person name="Tian H."/>
            <person name="Witte H."/>
            <person name="Yang S.P."/>
            <person name="Wilson R.K."/>
            <person name="Sommer R.J."/>
        </authorList>
    </citation>
    <scope>NUCLEOTIDE SEQUENCE [LARGE SCALE GENOMIC DNA]</scope>
    <source>
        <strain evidence="3">PS312</strain>
    </source>
</reference>
<feature type="region of interest" description="Disordered" evidence="1">
    <location>
        <begin position="36"/>
        <end position="61"/>
    </location>
</feature>
<gene>
    <name evidence="2" type="primary">WBGene00284430</name>
</gene>
<proteinExistence type="predicted"/>
<evidence type="ECO:0000313" key="3">
    <source>
        <dbReference type="Proteomes" id="UP000005239"/>
    </source>
</evidence>
<dbReference type="AlphaFoldDB" id="A0A2A6BX73"/>
<name>A0A2A6BX73_PRIPA</name>
<keyword evidence="3" id="KW-1185">Reference proteome</keyword>
<protein>
    <submittedName>
        <fullName evidence="2">Uncharacterized protein</fullName>
    </submittedName>
</protein>
<dbReference type="EnsemblMetazoa" id="PPA46061.1">
    <property type="protein sequence ID" value="PPA46061.1"/>
    <property type="gene ID" value="WBGene00284430"/>
</dbReference>
<accession>A0A8R1Z6I4</accession>
<sequence>MNSAQWDFGFEISVLYLVNPQLLIKIGESRSNLHIPNPSARSIPPQSVQQRPGFNNGLASK</sequence>
<accession>A0A2A6BX73</accession>
<evidence type="ECO:0000313" key="2">
    <source>
        <dbReference type="EnsemblMetazoa" id="PPA46061.1"/>
    </source>
</evidence>
<reference evidence="2" key="2">
    <citation type="submission" date="2022-06" db="UniProtKB">
        <authorList>
            <consortium name="EnsemblMetazoa"/>
        </authorList>
    </citation>
    <scope>IDENTIFICATION</scope>
    <source>
        <strain evidence="2">PS312</strain>
    </source>
</reference>